<evidence type="ECO:0000313" key="2">
    <source>
        <dbReference type="EMBL" id="EGC04174.1"/>
    </source>
</evidence>
<dbReference type="AlphaFoldDB" id="E9S971"/>
<name>E9S971_RUMAL</name>
<proteinExistence type="predicted"/>
<dbReference type="STRING" id="246199.CUS_4618"/>
<protein>
    <submittedName>
        <fullName evidence="2">Uncharacterized protein</fullName>
    </submittedName>
</protein>
<dbReference type="OrthoDB" id="1822635at2"/>
<sequence length="117" mass="13012">MNKIQSVLNDEESMKQIRELAGMLSTDQPSAGEQPAMPTAPQAETDIDPVRLMQLGQVLRSASREDDNVRLLNALRPLLREETQLKLDRVIKLYRLMNLYPALKQSGLGGGDLLGLL</sequence>
<dbReference type="eggNOG" id="ENOG5033AUH">
    <property type="taxonomic scope" value="Bacteria"/>
</dbReference>
<dbReference type="EMBL" id="ADKM02000034">
    <property type="protein sequence ID" value="EGC04174.1"/>
    <property type="molecule type" value="Genomic_DNA"/>
</dbReference>
<keyword evidence="3" id="KW-1185">Reference proteome</keyword>
<accession>E9S971</accession>
<dbReference type="RefSeq" id="WP_002847487.1">
    <property type="nucleotide sequence ID" value="NZ_ADKM02000034.1"/>
</dbReference>
<feature type="region of interest" description="Disordered" evidence="1">
    <location>
        <begin position="22"/>
        <end position="46"/>
    </location>
</feature>
<evidence type="ECO:0000256" key="1">
    <source>
        <dbReference type="SAM" id="MobiDB-lite"/>
    </source>
</evidence>
<reference evidence="2 3" key="1">
    <citation type="submission" date="2011-02" db="EMBL/GenBank/DDBJ databases">
        <authorList>
            <person name="Nelson K.E."/>
            <person name="Sutton G."/>
            <person name="Torralba M."/>
            <person name="Durkin S."/>
            <person name="Harkins D."/>
            <person name="Montgomery R."/>
            <person name="Ziemer C."/>
            <person name="Klaassens E."/>
            <person name="Ocuiv P."/>
            <person name="Morrison M."/>
        </authorList>
    </citation>
    <scope>NUCLEOTIDE SEQUENCE [LARGE SCALE GENOMIC DNA]</scope>
    <source>
        <strain evidence="2 3">8</strain>
    </source>
</reference>
<comment type="caution">
    <text evidence="2">The sequence shown here is derived from an EMBL/GenBank/DDBJ whole genome shotgun (WGS) entry which is preliminary data.</text>
</comment>
<gene>
    <name evidence="2" type="ORF">CUS_4618</name>
</gene>
<organism evidence="2 3">
    <name type="scientific">Ruminococcus albus 8</name>
    <dbReference type="NCBI Taxonomy" id="246199"/>
    <lineage>
        <taxon>Bacteria</taxon>
        <taxon>Bacillati</taxon>
        <taxon>Bacillota</taxon>
        <taxon>Clostridia</taxon>
        <taxon>Eubacteriales</taxon>
        <taxon>Oscillospiraceae</taxon>
        <taxon>Ruminococcus</taxon>
    </lineage>
</organism>
<dbReference type="Proteomes" id="UP000004259">
    <property type="component" value="Unassembled WGS sequence"/>
</dbReference>
<evidence type="ECO:0000313" key="3">
    <source>
        <dbReference type="Proteomes" id="UP000004259"/>
    </source>
</evidence>